<gene>
    <name evidence="2" type="ORF">ACFFH4_26675</name>
</gene>
<name>A0ABV6NQ95_9BACI</name>
<feature type="transmembrane region" description="Helical" evidence="1">
    <location>
        <begin position="12"/>
        <end position="30"/>
    </location>
</feature>
<dbReference type="Proteomes" id="UP001589833">
    <property type="component" value="Unassembled WGS sequence"/>
</dbReference>
<reference evidence="2 3" key="1">
    <citation type="submission" date="2024-09" db="EMBL/GenBank/DDBJ databases">
        <authorList>
            <person name="Sun Q."/>
            <person name="Mori K."/>
        </authorList>
    </citation>
    <scope>NUCLEOTIDE SEQUENCE [LARGE SCALE GENOMIC DNA]</scope>
    <source>
        <strain evidence="2 3">NCAIM B.02301</strain>
    </source>
</reference>
<evidence type="ECO:0000313" key="2">
    <source>
        <dbReference type="EMBL" id="MFC0562417.1"/>
    </source>
</evidence>
<keyword evidence="1" id="KW-0812">Transmembrane</keyword>
<keyword evidence="3" id="KW-1185">Reference proteome</keyword>
<keyword evidence="1" id="KW-0472">Membrane</keyword>
<evidence type="ECO:0000256" key="1">
    <source>
        <dbReference type="SAM" id="Phobius"/>
    </source>
</evidence>
<accession>A0ABV6NQ95</accession>
<feature type="transmembrane region" description="Helical" evidence="1">
    <location>
        <begin position="37"/>
        <end position="55"/>
    </location>
</feature>
<protein>
    <submittedName>
        <fullName evidence="2">Uncharacterized protein</fullName>
    </submittedName>
</protein>
<organism evidence="2 3">
    <name type="scientific">Halalkalibacter alkalisediminis</name>
    <dbReference type="NCBI Taxonomy" id="935616"/>
    <lineage>
        <taxon>Bacteria</taxon>
        <taxon>Bacillati</taxon>
        <taxon>Bacillota</taxon>
        <taxon>Bacilli</taxon>
        <taxon>Bacillales</taxon>
        <taxon>Bacillaceae</taxon>
        <taxon>Halalkalibacter</taxon>
    </lineage>
</organism>
<dbReference type="RefSeq" id="WP_273844786.1">
    <property type="nucleotide sequence ID" value="NZ_JAQQWT010000010.1"/>
</dbReference>
<dbReference type="EMBL" id="JBHLTR010000131">
    <property type="protein sequence ID" value="MFC0562417.1"/>
    <property type="molecule type" value="Genomic_DNA"/>
</dbReference>
<keyword evidence="1" id="KW-1133">Transmembrane helix</keyword>
<sequence>MEHLAELFHTQSNWLIIIGSIIAVFLLVSLLKILFKFTVVLIVVSMAAVFLFNIAPEDLAETGVDSLKTGSEFLQEKMIPLLTDFYLGQFFNNENEASEQMNQLLEHK</sequence>
<comment type="caution">
    <text evidence="2">The sequence shown here is derived from an EMBL/GenBank/DDBJ whole genome shotgun (WGS) entry which is preliminary data.</text>
</comment>
<evidence type="ECO:0000313" key="3">
    <source>
        <dbReference type="Proteomes" id="UP001589833"/>
    </source>
</evidence>
<proteinExistence type="predicted"/>